<feature type="region of interest" description="Disordered" evidence="6">
    <location>
        <begin position="313"/>
        <end position="337"/>
    </location>
</feature>
<evidence type="ECO:0000313" key="7">
    <source>
        <dbReference type="EMBL" id="JAB57770.1"/>
    </source>
</evidence>
<protein>
    <submittedName>
        <fullName evidence="7">Putative smooth muscle caldesmon</fullName>
    </submittedName>
</protein>
<dbReference type="AlphaFoldDB" id="U5EV00"/>
<comment type="subcellular location">
    <subcellularLocation>
        <location evidence="1">Nucleus</location>
        <location evidence="1">Nucleolus</location>
    </subcellularLocation>
</comment>
<dbReference type="GO" id="GO:0032040">
    <property type="term" value="C:small-subunit processome"/>
    <property type="evidence" value="ECO:0007669"/>
    <property type="project" value="InterPro"/>
</dbReference>
<dbReference type="EMBL" id="GANO01002101">
    <property type="protein sequence ID" value="JAB57770.1"/>
    <property type="molecule type" value="mRNA"/>
</dbReference>
<evidence type="ECO:0000256" key="6">
    <source>
        <dbReference type="SAM" id="MobiDB-lite"/>
    </source>
</evidence>
<reference evidence="7" key="1">
    <citation type="journal article" date="2014" name="Insect Biochem. Mol. Biol.">
        <title>An insight into the sialome of the frog biting fly, Corethrella appendiculata.</title>
        <authorList>
            <person name="Ribeiro J.M.C."/>
            <person name="Chagas A.C."/>
            <person name="Pham V.M."/>
            <person name="Lounibos L.P."/>
            <person name="Calvo E."/>
        </authorList>
    </citation>
    <scope>NUCLEOTIDE SEQUENCE</scope>
    <source>
        <tissue evidence="7">Salivary glands</tissue>
    </source>
</reference>
<keyword evidence="4" id="KW-0539">Nucleus</keyword>
<comment type="similarity">
    <text evidence="2">Belongs to the UTP14 family.</text>
</comment>
<name>U5EV00_9DIPT</name>
<dbReference type="GO" id="GO:0006364">
    <property type="term" value="P:rRNA processing"/>
    <property type="evidence" value="ECO:0007669"/>
    <property type="project" value="InterPro"/>
</dbReference>
<accession>U5EV00</accession>
<evidence type="ECO:0000256" key="2">
    <source>
        <dbReference type="ARBA" id="ARBA00007774"/>
    </source>
</evidence>
<dbReference type="PANTHER" id="PTHR14150:SF12">
    <property type="entry name" value="U3 SMALL NUCLEOLAR RNA-ASSOCIATED PROTEIN 14 HOMOLOG A"/>
    <property type="match status" value="1"/>
</dbReference>
<keyword evidence="3" id="KW-0597">Phosphoprotein</keyword>
<feature type="coiled-coil region" evidence="5">
    <location>
        <begin position="459"/>
        <end position="486"/>
    </location>
</feature>
<proteinExistence type="evidence at transcript level"/>
<evidence type="ECO:0000256" key="5">
    <source>
        <dbReference type="SAM" id="Coils"/>
    </source>
</evidence>
<dbReference type="Pfam" id="PF04615">
    <property type="entry name" value="Utp14"/>
    <property type="match status" value="1"/>
</dbReference>
<keyword evidence="5" id="KW-0175">Coiled coil</keyword>
<sequence length="763" mass="88963">NDSESLYEPIAHAKLLNNISNISKSQPIKKPQRDEFVLQKTEFNLIKSNQFSEAGEGKKRSDNDVNVRDLIGILKKKSKLKEDVGKEFRKKRKTLEKPLEQPVSDRIQRTISYDKTKSKLNRWDAVVESNNIAEQLVFPLNYGNQVNVHDKVPQKLSQYRVKSDLMKAMEDLDRKYNVQDVDSDADDEDVPLTLDEMKEKSRELVRQKMRESYRITKLRHTNKIKSKKYHRLQKREKIKKQMKEFEELQKTDPEAALKQLELIDRQRFEERATLRHKNTGAWAKNLQVRAKYDTDVRKELAQQLAISRELTQKRAYDESEDSDDDMEDESNKIEIQKNKLSNPWTHKTNVNEFTDTNFVSGYRKYWNERNKNEEDLKQYFQESGNDDEEKASLSESEDDNEKLALEKFKTKVKKAAVSTASGWIEEDIDENSNQRKNKNQKSEEKNIEDIFNDAEEMIQDRIEIKLKNLRQKMESQKARGKHFNQKNDKKERYKVDLSFKKKTKLDNADFELDEGDTNEDKEFDKLQKIATSSDVKESSGDINPNQFVPIKPKHLLTSAPKIMDAVDAIDDEDEDDDETTAKYEHHLTIAEAFEDDDIVADFAAEKEEEINKGKPKDIDLTLPGWGSWGGSGIKTNPNRRKIFKVPKEIPRRDDNKEKVVINADEISGKLKEHLVSDVPFPFTSVKDFEASIRAPIGRTFIPETAHNLLTKASVVTKMGKIIEPIKKEILTQKNQQMKRKKLKTEKQFDDFLEQNSDLKKVKK</sequence>
<feature type="non-terminal residue" evidence="7">
    <location>
        <position position="1"/>
    </location>
</feature>
<dbReference type="InterPro" id="IPR006709">
    <property type="entry name" value="SSU_processome_Utp14"/>
</dbReference>
<feature type="compositionally biased region" description="Acidic residues" evidence="6">
    <location>
        <begin position="318"/>
        <end position="328"/>
    </location>
</feature>
<organism evidence="7">
    <name type="scientific">Corethrella appendiculata</name>
    <dbReference type="NCBI Taxonomy" id="1370023"/>
    <lineage>
        <taxon>Eukaryota</taxon>
        <taxon>Metazoa</taxon>
        <taxon>Ecdysozoa</taxon>
        <taxon>Arthropoda</taxon>
        <taxon>Hexapoda</taxon>
        <taxon>Insecta</taxon>
        <taxon>Pterygota</taxon>
        <taxon>Neoptera</taxon>
        <taxon>Endopterygota</taxon>
        <taxon>Diptera</taxon>
        <taxon>Nematocera</taxon>
        <taxon>Culicoidea</taxon>
        <taxon>Chaoboridae</taxon>
        <taxon>Corethrella</taxon>
    </lineage>
</organism>
<evidence type="ECO:0000256" key="3">
    <source>
        <dbReference type="ARBA" id="ARBA00022553"/>
    </source>
</evidence>
<evidence type="ECO:0000256" key="4">
    <source>
        <dbReference type="ARBA" id="ARBA00023242"/>
    </source>
</evidence>
<evidence type="ECO:0000256" key="1">
    <source>
        <dbReference type="ARBA" id="ARBA00004604"/>
    </source>
</evidence>
<dbReference type="PANTHER" id="PTHR14150">
    <property type="entry name" value="U3 SMALL NUCLEOLAR RNA-ASSOCIATED PROTEIN 14"/>
    <property type="match status" value="1"/>
</dbReference>